<protein>
    <submittedName>
        <fullName evidence="1">Uncharacterized protein</fullName>
    </submittedName>
</protein>
<proteinExistence type="predicted"/>
<dbReference type="Proteomes" id="UP000823674">
    <property type="component" value="Unassembled WGS sequence"/>
</dbReference>
<comment type="caution">
    <text evidence="1">The sequence shown here is derived from an EMBL/GenBank/DDBJ whole genome shotgun (WGS) entry which is preliminary data.</text>
</comment>
<gene>
    <name evidence="1" type="primary">SC241g500010.1_BraROA</name>
    <name evidence="1" type="ORF">IGI04_042860</name>
</gene>
<name>A0ABQ7KHC4_BRACM</name>
<organism evidence="1 2">
    <name type="scientific">Brassica rapa subsp. trilocularis</name>
    <dbReference type="NCBI Taxonomy" id="1813537"/>
    <lineage>
        <taxon>Eukaryota</taxon>
        <taxon>Viridiplantae</taxon>
        <taxon>Streptophyta</taxon>
        <taxon>Embryophyta</taxon>
        <taxon>Tracheophyta</taxon>
        <taxon>Spermatophyta</taxon>
        <taxon>Magnoliopsida</taxon>
        <taxon>eudicotyledons</taxon>
        <taxon>Gunneridae</taxon>
        <taxon>Pentapetalae</taxon>
        <taxon>rosids</taxon>
        <taxon>malvids</taxon>
        <taxon>Brassicales</taxon>
        <taxon>Brassicaceae</taxon>
        <taxon>Brassiceae</taxon>
        <taxon>Brassica</taxon>
    </lineage>
</organism>
<sequence>MNASVGMNKSYLLFWVKSQGWSGQMMTHQFQDLMRFVSPEDGLGIIAYKARGCLRVHEPRKARCIPLAFRRLLKGYLCLWGWLLLSKSNLSQWRTDELISSIDVAKTSSSTSSTKLGSVHSSSFPTKSAPLAGLLAHSAEAAESQLTSARRTVRVLGRWSGSGPWAKSRRLGAWVGLMTDPKPNQKGRWDASGREGTTLGRWCPFASKSCLVKCSEKNVERERARPRDRPEKGRSWRFCISGKENGLGERRPCGYEYPGYRERSGEGLQSLGVVLWPLAGHTHGPDSPYGRLGRTVGTSEWVRVAKGHELPTARVSKGTSFPKGANQVGQSAGCHSRRKDGLVFTGCLSQGLIGFKAIRFVLGRTLMVGSRLRPETSLIGCKAIRFGLGPYSMVGSRLGVGSDEKDREPLGRTYNWSIALRS</sequence>
<evidence type="ECO:0000313" key="1">
    <source>
        <dbReference type="EMBL" id="KAG5373823.1"/>
    </source>
</evidence>
<evidence type="ECO:0000313" key="2">
    <source>
        <dbReference type="Proteomes" id="UP000823674"/>
    </source>
</evidence>
<reference evidence="1 2" key="1">
    <citation type="submission" date="2021-03" db="EMBL/GenBank/DDBJ databases">
        <authorList>
            <person name="King G.J."/>
            <person name="Bancroft I."/>
            <person name="Baten A."/>
            <person name="Bloomfield J."/>
            <person name="Borpatragohain P."/>
            <person name="He Z."/>
            <person name="Irish N."/>
            <person name="Irwin J."/>
            <person name="Liu K."/>
            <person name="Mauleon R.P."/>
            <person name="Moore J."/>
            <person name="Morris R."/>
            <person name="Ostergaard L."/>
            <person name="Wang B."/>
            <person name="Wells R."/>
        </authorList>
    </citation>
    <scope>NUCLEOTIDE SEQUENCE [LARGE SCALE GENOMIC DNA]</scope>
    <source>
        <strain evidence="1">R-o-18</strain>
        <tissue evidence="1">Leaf</tissue>
    </source>
</reference>
<dbReference type="EMBL" id="JADBGQ010000092">
    <property type="protein sequence ID" value="KAG5373823.1"/>
    <property type="molecule type" value="Genomic_DNA"/>
</dbReference>
<keyword evidence="2" id="KW-1185">Reference proteome</keyword>
<accession>A0ABQ7KHC4</accession>